<sequence length="923" mass="103837">MAEGLAIAASVIAVIQLTDRIANAVNFYVETLRDDLPSDLRVILSETAALKTVFEKLHSEVDETVAKTLAGPVNDCKKALQALKDLLPTKSTQTQGCSPKVGKMRAALFSIKWSFKETKVNKLLDNISRHKATIQLVLTKGSLTQDQLRDVFNWLEHTNPSPLHNQACEQFTPGTAEWVCRMPEWTDWIEARFRCLWIHGIPGAGKTVLISHLIKQLKCHRHNPSSTKVALVYYYCYYGRNQDEAAPFLRWLLNQLCRQSNVVPKSLYKLYKAGTEATVAEILLVVLEMIVHFDKIYVVIDALDESSPRGKLLDVIHKLATNKNCAKIQTLVSSREYPEIEKVLNTFATPVSMDNEFVRQDIRLCVHSLLRSKNAFRHWPITLFDEVEEALSTGAQGMFRWAVCQVDVLRRLKGDRTVIEKSLKDLPKTLDDIYDRIFLLIDEEERLYALHALLWIVNTASRHSSHNSGRIISTQVLPIAAVKSTSRFNTNYRDRFYDFEILADLLGCLIRETTDSKVVLAHYTVKEYLYSSNISTVLTNITSIPPSSLRNVVVEAMFDEVLAMENFEVCMDAPKILMQLEGFCVMKLLEYLKEGMIDTHNDDYVSLSLDLLDPSKSHYISLLKITGLVNASKGFGNAGFLRMEMWAVHSNGSPLAIRAFHLSNIDLLTGPAEARLSLLEKLSTQPLYHEALHESLSLQFCSNSKVDGSKQSYFQGTLAEWNPGLALSLYESANNSNFLPSNYGSDLMLLCAAHKGRQICCRSVNEPCELKRLLETGISPDFAKHSVTPLQIATLCCDFEAVKLLLEAGADPNRSGIGQVDEGSSIDLRDPDGCIQSHSRVSFNFFCRYYQEIELHNFGFYFKKGDFRSTEDENDRAEIEKLLLQFGAKEIGNIPTLEAGSGKKSPFGGTNSRCFFCKESAPE</sequence>
<feature type="repeat" description="ANK" evidence="2">
    <location>
        <begin position="785"/>
        <end position="817"/>
    </location>
</feature>
<keyword evidence="1" id="KW-0677">Repeat</keyword>
<evidence type="ECO:0000256" key="2">
    <source>
        <dbReference type="PROSITE-ProRule" id="PRU00023"/>
    </source>
</evidence>
<dbReference type="PROSITE" id="PS50088">
    <property type="entry name" value="ANK_REPEAT"/>
    <property type="match status" value="1"/>
</dbReference>
<organism evidence="4 5">
    <name type="scientific">Dendryphion nanum</name>
    <dbReference type="NCBI Taxonomy" id="256645"/>
    <lineage>
        <taxon>Eukaryota</taxon>
        <taxon>Fungi</taxon>
        <taxon>Dikarya</taxon>
        <taxon>Ascomycota</taxon>
        <taxon>Pezizomycotina</taxon>
        <taxon>Dothideomycetes</taxon>
        <taxon>Pleosporomycetidae</taxon>
        <taxon>Pleosporales</taxon>
        <taxon>Torulaceae</taxon>
        <taxon>Dendryphion</taxon>
    </lineage>
</organism>
<name>A0A9P9EJZ1_9PLEO</name>
<evidence type="ECO:0000313" key="5">
    <source>
        <dbReference type="Proteomes" id="UP000700596"/>
    </source>
</evidence>
<dbReference type="Gene3D" id="1.25.40.20">
    <property type="entry name" value="Ankyrin repeat-containing domain"/>
    <property type="match status" value="1"/>
</dbReference>
<dbReference type="InterPro" id="IPR002110">
    <property type="entry name" value="Ankyrin_rpt"/>
</dbReference>
<dbReference type="Pfam" id="PF24883">
    <property type="entry name" value="NPHP3_N"/>
    <property type="match status" value="1"/>
</dbReference>
<reference evidence="4" key="1">
    <citation type="journal article" date="2021" name="Nat. Commun.">
        <title>Genetic determinants of endophytism in the Arabidopsis root mycobiome.</title>
        <authorList>
            <person name="Mesny F."/>
            <person name="Miyauchi S."/>
            <person name="Thiergart T."/>
            <person name="Pickel B."/>
            <person name="Atanasova L."/>
            <person name="Karlsson M."/>
            <person name="Huettel B."/>
            <person name="Barry K.W."/>
            <person name="Haridas S."/>
            <person name="Chen C."/>
            <person name="Bauer D."/>
            <person name="Andreopoulos W."/>
            <person name="Pangilinan J."/>
            <person name="LaButti K."/>
            <person name="Riley R."/>
            <person name="Lipzen A."/>
            <person name="Clum A."/>
            <person name="Drula E."/>
            <person name="Henrissat B."/>
            <person name="Kohler A."/>
            <person name="Grigoriev I.V."/>
            <person name="Martin F.M."/>
            <person name="Hacquard S."/>
        </authorList>
    </citation>
    <scope>NUCLEOTIDE SEQUENCE</scope>
    <source>
        <strain evidence="4">MPI-CAGE-CH-0243</strain>
    </source>
</reference>
<evidence type="ECO:0000259" key="3">
    <source>
        <dbReference type="PROSITE" id="PS50837"/>
    </source>
</evidence>
<dbReference type="SUPFAM" id="SSF52540">
    <property type="entry name" value="P-loop containing nucleoside triphosphate hydrolases"/>
    <property type="match status" value="1"/>
</dbReference>
<dbReference type="SUPFAM" id="SSF48403">
    <property type="entry name" value="Ankyrin repeat"/>
    <property type="match status" value="1"/>
</dbReference>
<dbReference type="PROSITE" id="PS50837">
    <property type="entry name" value="NACHT"/>
    <property type="match status" value="1"/>
</dbReference>
<feature type="domain" description="NACHT" evidence="3">
    <location>
        <begin position="194"/>
        <end position="335"/>
    </location>
</feature>
<dbReference type="EMBL" id="JAGMWT010000001">
    <property type="protein sequence ID" value="KAH7139225.1"/>
    <property type="molecule type" value="Genomic_DNA"/>
</dbReference>
<dbReference type="PROSITE" id="PS50297">
    <property type="entry name" value="ANK_REP_REGION"/>
    <property type="match status" value="1"/>
</dbReference>
<dbReference type="InterPro" id="IPR031348">
    <property type="entry name" value="PigL_N"/>
</dbReference>
<dbReference type="Pfam" id="PF00023">
    <property type="entry name" value="Ank"/>
    <property type="match status" value="1"/>
</dbReference>
<dbReference type="Pfam" id="PF17111">
    <property type="entry name" value="PigL_N"/>
    <property type="match status" value="1"/>
</dbReference>
<dbReference type="OrthoDB" id="1577640at2759"/>
<dbReference type="PANTHER" id="PTHR10039">
    <property type="entry name" value="AMELOGENIN"/>
    <property type="match status" value="1"/>
</dbReference>
<evidence type="ECO:0000313" key="4">
    <source>
        <dbReference type="EMBL" id="KAH7139225.1"/>
    </source>
</evidence>
<keyword evidence="5" id="KW-1185">Reference proteome</keyword>
<dbReference type="Gene3D" id="3.40.50.300">
    <property type="entry name" value="P-loop containing nucleotide triphosphate hydrolases"/>
    <property type="match status" value="1"/>
</dbReference>
<proteinExistence type="predicted"/>
<dbReference type="InterPro" id="IPR027417">
    <property type="entry name" value="P-loop_NTPase"/>
</dbReference>
<comment type="caution">
    <text evidence="4">The sequence shown here is derived from an EMBL/GenBank/DDBJ whole genome shotgun (WGS) entry which is preliminary data.</text>
</comment>
<dbReference type="InterPro" id="IPR036770">
    <property type="entry name" value="Ankyrin_rpt-contain_sf"/>
</dbReference>
<dbReference type="PANTHER" id="PTHR10039:SF16">
    <property type="entry name" value="GPI INOSITOL-DEACYLASE"/>
    <property type="match status" value="1"/>
</dbReference>
<dbReference type="AlphaFoldDB" id="A0A9P9EJZ1"/>
<dbReference type="InterPro" id="IPR007111">
    <property type="entry name" value="NACHT_NTPase"/>
</dbReference>
<keyword evidence="2" id="KW-0040">ANK repeat</keyword>
<accession>A0A9P9EJZ1</accession>
<dbReference type="Proteomes" id="UP000700596">
    <property type="component" value="Unassembled WGS sequence"/>
</dbReference>
<evidence type="ECO:0000256" key="1">
    <source>
        <dbReference type="ARBA" id="ARBA00022737"/>
    </source>
</evidence>
<gene>
    <name evidence="4" type="ORF">B0J11DRAFT_564044</name>
</gene>
<protein>
    <recommendedName>
        <fullName evidence="3">NACHT domain-containing protein</fullName>
    </recommendedName>
</protein>
<dbReference type="InterPro" id="IPR056884">
    <property type="entry name" value="NPHP3-like_N"/>
</dbReference>